<dbReference type="KEGG" id="yli:2911668"/>
<dbReference type="InterPro" id="IPR042322">
    <property type="entry name" value="Pbn1"/>
</dbReference>
<evidence type="ECO:0000256" key="7">
    <source>
        <dbReference type="ARBA" id="ARBA00022824"/>
    </source>
</evidence>
<dbReference type="Pfam" id="PF08320">
    <property type="entry name" value="PIG-X"/>
    <property type="match status" value="1"/>
</dbReference>
<protein>
    <recommendedName>
        <fullName evidence="4 11">Protein PBN1</fullName>
    </recommendedName>
</protein>
<dbReference type="OrthoDB" id="5546453at2759"/>
<dbReference type="UniPathway" id="UPA00196"/>
<dbReference type="InterPro" id="IPR013233">
    <property type="entry name" value="PIG-X/PBN1"/>
</dbReference>
<proteinExistence type="inferred from homology"/>
<name>A0A1D8NIU3_YARLL</name>
<evidence type="ECO:0000256" key="2">
    <source>
        <dbReference type="ARBA" id="ARBA00004687"/>
    </source>
</evidence>
<keyword evidence="9 11" id="KW-0472">Membrane</keyword>
<dbReference type="GO" id="GO:0005789">
    <property type="term" value="C:endoplasmic reticulum membrane"/>
    <property type="evidence" value="ECO:0007669"/>
    <property type="project" value="UniProtKB-SubCell"/>
</dbReference>
<evidence type="ECO:0000256" key="9">
    <source>
        <dbReference type="ARBA" id="ARBA00023136"/>
    </source>
</evidence>
<dbReference type="AlphaFoldDB" id="A0A1D8NIU3"/>
<evidence type="ECO:0000256" key="11">
    <source>
        <dbReference type="RuleBase" id="RU366056"/>
    </source>
</evidence>
<keyword evidence="5 11" id="KW-0337">GPI-anchor biosynthesis</keyword>
<evidence type="ECO:0000256" key="5">
    <source>
        <dbReference type="ARBA" id="ARBA00022502"/>
    </source>
</evidence>
<dbReference type="eggNOG" id="ENOG502QS8N">
    <property type="taxonomic scope" value="Eukaryota"/>
</dbReference>
<evidence type="ECO:0000313" key="12">
    <source>
        <dbReference type="EMBL" id="AOW05545.1"/>
    </source>
</evidence>
<comment type="subcellular location">
    <subcellularLocation>
        <location evidence="11">Endoplasmic reticulum membrane</location>
        <topology evidence="11">Single-pass membrane protein</topology>
    </subcellularLocation>
    <subcellularLocation>
        <location evidence="1">Endoplasmic reticulum membrane</location>
        <topology evidence="1">Single-pass type III membrane protein</topology>
    </subcellularLocation>
</comment>
<dbReference type="GeneID" id="2911668"/>
<comment type="pathway">
    <text evidence="2 11">Glycolipid biosynthesis; glycosylphosphatidylinositol-anchor biosynthesis.</text>
</comment>
<dbReference type="GO" id="GO:0006506">
    <property type="term" value="P:GPI anchor biosynthetic process"/>
    <property type="evidence" value="ECO:0007669"/>
    <property type="project" value="UniProtKB-UniPathway"/>
</dbReference>
<keyword evidence="7 11" id="KW-0256">Endoplasmic reticulum</keyword>
<dbReference type="PANTHER" id="PTHR28533">
    <property type="entry name" value="PROTEIN PBN1"/>
    <property type="match status" value="1"/>
</dbReference>
<evidence type="ECO:0000256" key="4">
    <source>
        <dbReference type="ARBA" id="ARBA00020410"/>
    </source>
</evidence>
<dbReference type="VEuPathDB" id="FungiDB:YALI0_E17391g"/>
<evidence type="ECO:0000313" key="13">
    <source>
        <dbReference type="Proteomes" id="UP000182444"/>
    </source>
</evidence>
<evidence type="ECO:0000256" key="1">
    <source>
        <dbReference type="ARBA" id="ARBA00004643"/>
    </source>
</evidence>
<dbReference type="VEuPathDB" id="FungiDB:YALI1_E20666g"/>
<gene>
    <name evidence="12" type="ORF">YALI1_E20666g</name>
</gene>
<organism evidence="12 13">
    <name type="scientific">Yarrowia lipolytica</name>
    <name type="common">Candida lipolytica</name>
    <dbReference type="NCBI Taxonomy" id="4952"/>
    <lineage>
        <taxon>Eukaryota</taxon>
        <taxon>Fungi</taxon>
        <taxon>Dikarya</taxon>
        <taxon>Ascomycota</taxon>
        <taxon>Saccharomycotina</taxon>
        <taxon>Dipodascomycetes</taxon>
        <taxon>Dipodascales</taxon>
        <taxon>Dipodascales incertae sedis</taxon>
        <taxon>Yarrowia</taxon>
    </lineage>
</organism>
<dbReference type="Proteomes" id="UP000182444">
    <property type="component" value="Chromosome 1E"/>
</dbReference>
<sequence length="523" mass="58950">MRRRATILADLQQHGDKISFKPGDNNKSKLTVSVNAPRQDRFSAPVSNADLDVLNHVADVSVAWGRPSAAQQPVLFAAAYEPGLHVTVVKKQASEPRKWGEEKPSEAAPELVHVAKFLEEQLGLPVDPKAFIESRSDYTYYDPLVGPEAFGHFVDKHSACSDESEEFVNDLDTFNYAQSASFHIDHDKKELVAEVTIPDLEHYFNQKKQHISRACKNDRLEVGIFDLNNLATSYAFRGVAELKGLLHDSTKEKPQETFLVIEPRHNIGAGSVSVDFERPVGLHPKSELKLRHIAIPTDHNDENDGVKHCRLFAKYSAPSSIFFDKYQLADLERTTSEHPNGQGRLLALWGEADLEEPRYHTEGWGSEALVEIFPITDAPEGTPFNLNFTLPLHLRYEEPKEGETYEPNEAPWPLVFWVCAETDEQLANFKQSPFDVTHNSYMRLFPEGVSYHHIGPREANGRGFPLLSTSWGTPVADIDRFAAVRDYTSIMMVAGFLMVTIAILRKVFRGKAMSEELKEKKEQ</sequence>
<evidence type="ECO:0000256" key="3">
    <source>
        <dbReference type="ARBA" id="ARBA00010345"/>
    </source>
</evidence>
<keyword evidence="6 11" id="KW-0812">Transmembrane</keyword>
<keyword evidence="8 11" id="KW-1133">Transmembrane helix</keyword>
<dbReference type="RefSeq" id="XP_504061.2">
    <property type="nucleotide sequence ID" value="XM_504061.2"/>
</dbReference>
<accession>A0A1D8NIU3</accession>
<evidence type="ECO:0000256" key="10">
    <source>
        <dbReference type="ARBA" id="ARBA00023180"/>
    </source>
</evidence>
<evidence type="ECO:0000256" key="8">
    <source>
        <dbReference type="ARBA" id="ARBA00022989"/>
    </source>
</evidence>
<feature type="transmembrane region" description="Helical" evidence="11">
    <location>
        <begin position="487"/>
        <end position="508"/>
    </location>
</feature>
<comment type="similarity">
    <text evidence="3 11">Belongs to the PIGX family.</text>
</comment>
<evidence type="ECO:0000256" key="6">
    <source>
        <dbReference type="ARBA" id="ARBA00022692"/>
    </source>
</evidence>
<dbReference type="SMART" id="SM00780">
    <property type="entry name" value="PIG-X"/>
    <property type="match status" value="1"/>
</dbReference>
<dbReference type="GO" id="GO:1990529">
    <property type="term" value="C:glycosylphosphatidylinositol-mannosyltransferase I complex"/>
    <property type="evidence" value="ECO:0007669"/>
    <property type="project" value="TreeGrafter"/>
</dbReference>
<dbReference type="EMBL" id="CP017557">
    <property type="protein sequence ID" value="AOW05545.1"/>
    <property type="molecule type" value="Genomic_DNA"/>
</dbReference>
<dbReference type="GO" id="GO:0000030">
    <property type="term" value="F:mannosyltransferase activity"/>
    <property type="evidence" value="ECO:0007669"/>
    <property type="project" value="TreeGrafter"/>
</dbReference>
<comment type="function">
    <text evidence="11">Required for proper folding and/or the stability of a subset of proteins in the endoplasmic reticulum. Component of glycosylphosphatidylinositol-mannosyltransferase 1 which transfers the first of the 4 mannoses in the GPI-anchor precursors during GPI-anchor biosynthesis. Probably acts by stabilizing the mannosyltransferase GPI14.</text>
</comment>
<keyword evidence="10" id="KW-0325">Glycoprotein</keyword>
<reference evidence="12 13" key="1">
    <citation type="journal article" date="2016" name="PLoS ONE">
        <title>Sequence Assembly of Yarrowia lipolytica Strain W29/CLIB89 Shows Transposable Element Diversity.</title>
        <authorList>
            <person name="Magnan C."/>
            <person name="Yu J."/>
            <person name="Chang I."/>
            <person name="Jahn E."/>
            <person name="Kanomata Y."/>
            <person name="Wu J."/>
            <person name="Zeller M."/>
            <person name="Oakes M."/>
            <person name="Baldi P."/>
            <person name="Sandmeyer S."/>
        </authorList>
    </citation>
    <scope>NUCLEOTIDE SEQUENCE [LARGE SCALE GENOMIC DNA]</scope>
    <source>
        <strain evidence="13">CLIB89(W29)</strain>
    </source>
</reference>
<dbReference type="PANTHER" id="PTHR28533:SF1">
    <property type="entry name" value="PROTEIN PBN1"/>
    <property type="match status" value="1"/>
</dbReference>